<proteinExistence type="predicted"/>
<protein>
    <submittedName>
        <fullName evidence="1">DUF3419 family protein</fullName>
    </submittedName>
</protein>
<evidence type="ECO:0000313" key="1">
    <source>
        <dbReference type="EMBL" id="TYZ07418.1"/>
    </source>
</evidence>
<organism evidence="1 2">
    <name type="scientific">Hymenobacter lutimineralis</name>
    <dbReference type="NCBI Taxonomy" id="2606448"/>
    <lineage>
        <taxon>Bacteria</taxon>
        <taxon>Pseudomonadati</taxon>
        <taxon>Bacteroidota</taxon>
        <taxon>Cytophagia</taxon>
        <taxon>Cytophagales</taxon>
        <taxon>Hymenobacteraceae</taxon>
        <taxon>Hymenobacter</taxon>
    </lineage>
</organism>
<dbReference type="EMBL" id="VTHL01000017">
    <property type="protein sequence ID" value="TYZ07418.1"/>
    <property type="molecule type" value="Genomic_DNA"/>
</dbReference>
<accession>A0A5D6UWY2</accession>
<comment type="caution">
    <text evidence="1">The sequence shown here is derived from an EMBL/GenBank/DDBJ whole genome shotgun (WGS) entry which is preliminary data.</text>
</comment>
<keyword evidence="2" id="KW-1185">Reference proteome</keyword>
<dbReference type="RefSeq" id="WP_149071895.1">
    <property type="nucleotide sequence ID" value="NZ_VTHL01000017.1"/>
</dbReference>
<dbReference type="Proteomes" id="UP000322791">
    <property type="component" value="Unassembled WGS sequence"/>
</dbReference>
<gene>
    <name evidence="1" type="ORF">FY528_15250</name>
</gene>
<dbReference type="Pfam" id="PF11899">
    <property type="entry name" value="DUF3419"/>
    <property type="match status" value="1"/>
</dbReference>
<dbReference type="PANTHER" id="PTHR47473:SF1">
    <property type="entry name" value="METHYLTRANSFERASE DOMAIN-CONTAINING PROTEIN"/>
    <property type="match status" value="1"/>
</dbReference>
<sequence>MHSEFHHVALDQIRYSVVWESHATLEAALQLQPTDEVLVITSAGCNALNALLSEVRRVTAIDLNPVQNALLEFKVYLIRHFPHAVLRALLGLDGPTAVARTWAYIAPQLPTDLRRYWDAQLAQHPQGLLSAGKLEMYLHGFLPTLPASLQQHVRALLRCATVEAQRAYFAAHLHGTAFQSQFETYFDEANLSRGRDPRLFRYAEESGGAAFYQRLRRQVATEVLADNFFFRFFFFGPEHLPEHILPICYQEKSFTRLRARLPYLQLQSGEAVAYLLSPAGRAITKASLSNIFEYVSPVEFADALRALRTRGKLRLVYWNLLQTQGDPGHGGLPLEASPEPVAPSPNACFYLPDARALELAAASVLATVGGYSAFTSLSAL</sequence>
<evidence type="ECO:0000313" key="2">
    <source>
        <dbReference type="Proteomes" id="UP000322791"/>
    </source>
</evidence>
<name>A0A5D6UWY2_9BACT</name>
<reference evidence="1 2" key="1">
    <citation type="submission" date="2019-08" db="EMBL/GenBank/DDBJ databases">
        <authorList>
            <person name="Seo M.-J."/>
        </authorList>
    </citation>
    <scope>NUCLEOTIDE SEQUENCE [LARGE SCALE GENOMIC DNA]</scope>
    <source>
        <strain evidence="1 2">KIGAM108</strain>
    </source>
</reference>
<dbReference type="PANTHER" id="PTHR47473">
    <property type="entry name" value="BTA1P"/>
    <property type="match status" value="1"/>
</dbReference>
<dbReference type="AlphaFoldDB" id="A0A5D6UWY2"/>
<dbReference type="InterPro" id="IPR021829">
    <property type="entry name" value="DUF3419"/>
</dbReference>